<keyword evidence="1" id="KW-0732">Signal</keyword>
<dbReference type="EMBL" id="SIXI01000003">
    <property type="protein sequence ID" value="TBO31357.1"/>
    <property type="molecule type" value="Genomic_DNA"/>
</dbReference>
<evidence type="ECO:0000256" key="1">
    <source>
        <dbReference type="SAM" id="SignalP"/>
    </source>
</evidence>
<reference evidence="3 4" key="1">
    <citation type="submission" date="2019-02" db="EMBL/GenBank/DDBJ databases">
        <title>Aquabacterium sp. strain KMB7.</title>
        <authorList>
            <person name="Chen W.-M."/>
        </authorList>
    </citation>
    <scope>NUCLEOTIDE SEQUENCE [LARGE SCALE GENOMIC DNA]</scope>
    <source>
        <strain evidence="3 4">KMB7</strain>
    </source>
</reference>
<sequence length="218" mass="21192">MITMKQISRAVVIAAAAATAHVAAYAATPTTVAVNASSLTSLGTVTTTKLGNATFAAGASNTGTLTLTPSSVSAALADYADADGFKISVSSLFLGTNSVSFSNFSQDLSSGMLSGSLVGAGGILGALNYSGELIDAATITTTAGAAGTSNIAFTNFTMAPALAAYLTAAGATPSSVPVGSMITNITVTGVPAVPEPSTYAMLLLGLGGIAVAARRKAA</sequence>
<evidence type="ECO:0000313" key="3">
    <source>
        <dbReference type="EMBL" id="TBO31357.1"/>
    </source>
</evidence>
<proteinExistence type="predicted"/>
<dbReference type="Proteomes" id="UP000292120">
    <property type="component" value="Unassembled WGS sequence"/>
</dbReference>
<dbReference type="OrthoDB" id="121983at2"/>
<dbReference type="AlphaFoldDB" id="A0A4Q9H2Q7"/>
<feature type="chain" id="PRO_5020936447" evidence="1">
    <location>
        <begin position="27"/>
        <end position="218"/>
    </location>
</feature>
<comment type="caution">
    <text evidence="3">The sequence shown here is derived from an EMBL/GenBank/DDBJ whole genome shotgun (WGS) entry which is preliminary data.</text>
</comment>
<dbReference type="Pfam" id="PF07589">
    <property type="entry name" value="PEP-CTERM"/>
    <property type="match status" value="1"/>
</dbReference>
<organism evidence="3 4">
    <name type="scientific">Aquabacterium lacunae</name>
    <dbReference type="NCBI Taxonomy" id="2528630"/>
    <lineage>
        <taxon>Bacteria</taxon>
        <taxon>Pseudomonadati</taxon>
        <taxon>Pseudomonadota</taxon>
        <taxon>Betaproteobacteria</taxon>
        <taxon>Burkholderiales</taxon>
        <taxon>Aquabacterium</taxon>
    </lineage>
</organism>
<protein>
    <submittedName>
        <fullName evidence="3">PEP-CTERM sorting domain-containing protein</fullName>
    </submittedName>
</protein>
<feature type="signal peptide" evidence="1">
    <location>
        <begin position="1"/>
        <end position="26"/>
    </location>
</feature>
<evidence type="ECO:0000313" key="4">
    <source>
        <dbReference type="Proteomes" id="UP000292120"/>
    </source>
</evidence>
<gene>
    <name evidence="3" type="ORF">EYS42_08940</name>
</gene>
<dbReference type="InterPro" id="IPR013424">
    <property type="entry name" value="Ice-binding_C"/>
</dbReference>
<name>A0A4Q9H2Q7_9BURK</name>
<keyword evidence="4" id="KW-1185">Reference proteome</keyword>
<feature type="domain" description="Ice-binding protein C-terminal" evidence="2">
    <location>
        <begin position="192"/>
        <end position="216"/>
    </location>
</feature>
<accession>A0A4Q9H2Q7</accession>
<evidence type="ECO:0000259" key="2">
    <source>
        <dbReference type="Pfam" id="PF07589"/>
    </source>
</evidence>
<dbReference type="NCBIfam" id="TIGR02595">
    <property type="entry name" value="PEP_CTERM"/>
    <property type="match status" value="1"/>
</dbReference>